<feature type="transmembrane region" description="Helical" evidence="6">
    <location>
        <begin position="1045"/>
        <end position="1065"/>
    </location>
</feature>
<feature type="domain" description="ABC transporter" evidence="7">
    <location>
        <begin position="666"/>
        <end position="896"/>
    </location>
</feature>
<feature type="transmembrane region" description="Helical" evidence="6">
    <location>
        <begin position="1352"/>
        <end position="1372"/>
    </location>
</feature>
<dbReference type="OrthoDB" id="6493171at2759"/>
<dbReference type="GO" id="GO:0005319">
    <property type="term" value="F:lipid transporter activity"/>
    <property type="evidence" value="ECO:0007669"/>
    <property type="project" value="TreeGrafter"/>
</dbReference>
<organism evidence="8 9">
    <name type="scientific">Allacma fusca</name>
    <dbReference type="NCBI Taxonomy" id="39272"/>
    <lineage>
        <taxon>Eukaryota</taxon>
        <taxon>Metazoa</taxon>
        <taxon>Ecdysozoa</taxon>
        <taxon>Arthropoda</taxon>
        <taxon>Hexapoda</taxon>
        <taxon>Collembola</taxon>
        <taxon>Symphypleona</taxon>
        <taxon>Sminthuridae</taxon>
        <taxon>Allacma</taxon>
    </lineage>
</organism>
<evidence type="ECO:0000256" key="3">
    <source>
        <dbReference type="ARBA" id="ARBA00022989"/>
    </source>
</evidence>
<keyword evidence="9" id="KW-1185">Reference proteome</keyword>
<dbReference type="Pfam" id="PF12698">
    <property type="entry name" value="ABC2_membrane_3"/>
    <property type="match status" value="2"/>
</dbReference>
<evidence type="ECO:0000256" key="2">
    <source>
        <dbReference type="ARBA" id="ARBA00022692"/>
    </source>
</evidence>
<dbReference type="GO" id="GO:0016020">
    <property type="term" value="C:membrane"/>
    <property type="evidence" value="ECO:0007669"/>
    <property type="project" value="UniProtKB-SubCell"/>
</dbReference>
<dbReference type="SMART" id="SM00382">
    <property type="entry name" value="AAA"/>
    <property type="match status" value="2"/>
</dbReference>
<dbReference type="Pfam" id="PF00005">
    <property type="entry name" value="ABC_tran"/>
    <property type="match status" value="2"/>
</dbReference>
<feature type="transmembrane region" description="Helical" evidence="6">
    <location>
        <begin position="1319"/>
        <end position="1340"/>
    </location>
</feature>
<dbReference type="Proteomes" id="UP000708208">
    <property type="component" value="Unassembled WGS sequence"/>
</dbReference>
<feature type="transmembrane region" description="Helical" evidence="6">
    <location>
        <begin position="504"/>
        <end position="526"/>
    </location>
</feature>
<evidence type="ECO:0000256" key="1">
    <source>
        <dbReference type="ARBA" id="ARBA00004141"/>
    </source>
</evidence>
<feature type="transmembrane region" description="Helical" evidence="6">
    <location>
        <begin position="1237"/>
        <end position="1257"/>
    </location>
</feature>
<feature type="transmembrane region" description="Helical" evidence="6">
    <location>
        <begin position="433"/>
        <end position="462"/>
    </location>
</feature>
<feature type="transmembrane region" description="Helical" evidence="6">
    <location>
        <begin position="581"/>
        <end position="603"/>
    </location>
</feature>
<gene>
    <name evidence="8" type="ORF">AFUS01_LOCUS43675</name>
</gene>
<reference evidence="8" key="1">
    <citation type="submission" date="2021-06" db="EMBL/GenBank/DDBJ databases">
        <authorList>
            <person name="Hodson N. C."/>
            <person name="Mongue J. A."/>
            <person name="Jaron S. K."/>
        </authorList>
    </citation>
    <scope>NUCLEOTIDE SEQUENCE</scope>
</reference>
<sequence>MSSTTEAPGSKEDGKTEKVETKYQHPNYGDDESISSQEREREENKKPDVDVEVYFKTIELLKEDDVTTEETPKKSWVDRFKTRTSGNLVLVMFSRKMFFRHRSFITTFVEVFFSPLMVLGIFAAFTHGISWDKAYQEKKLYENKLRFPEAETEDIKQDFRNKYCDAGGRIFLLFYPNTTLAQRILTEVLDEFDIEDRNRFRSSKEFNCKSGDFSCTEPTGLIACESRQEILELALLHRRDRRKHMEPIGIVFDYDGKETDTGVQPIIPESMKYSIRFFSEELSQTSEKFPYVEPPRSKDKVSPYVELGFFGLQYAIEEAYLEIVDDAIREQLLDVANDSKRDLLGQGVKDGWSIVMDPNYLFIDKYHMEAWPLRIFKMYHYPNFINSNLKELIVSVVAYTMLLSYAFLTFFIVKQIVTENDSEIKTLLKLHHLPLFVHWIVLFFHAFVLRFVTALLITWFLFQDFGNGAIITRSDRVVVFLFVFFHLMSYTFFTFFLSSTFNRGALGGGTFAVLIGYLTFFIPLILKLVELMSFYPNLVAAIFLPHWAFINGIKQIIVLECEEKGMGFGTIFLSPVAGTHLSFSLATVMLLGSGLFYFSLAVFRDITKQRGLSHTHKWYQCWKAKREKDLQKQDHEEMMQDLKEHNADEVFQKPDIYEEDQRKSVLHVRNLTTLGGKHKIVLDNINLNFYHGEITIILGHTGSGKSSLIHVMGGMLIPSHGYVTINGFDVNYDRKKVREYMGYCPQKVILFNLLSVMEHVTLCYRLRGVSNSEAKKQAMGLLTLMRLWELRNKIPSELNDTSKRKLSISLALVNAPQVIFLDEPTHGLDSVSRREIWRILVELRRFHTIIIGTNRMDEAEYLGDRIALLSHGKLICYGTPKYLKSRYDTGYFLKIFPSTEKSFNLERTVKIIEKHMDEKPKQDEADEILESRGIIFELRKTKMSRYPDLFDELDKEKETLGIDEYSVEQISLFDVFIKICEAVSIEDESPDKCFRRGQPDTRRKTFDNISLPSILDHEEFKSTSSNSARALITKRLVVMRSKNKFFIWEYVVPLIIIMAVCYHANLVVEPIKDPIPLELSLNTYKNAEVFYRLGSTDVPILMNRNYKKSISRTLKHNGLRLLKTDQVLTKFEESNASRDGYVKDMHFIGIEFRQLDKLIPDEALSKNKLHKFVQFVGYYSSDALHGPPVVMNLISNVMLDAFFPISTGVQRDIKVFNEPFPEQIVSDVEAKCEVTCVLFAVIVSFALSLFVAGLIVFPLIERTTGMKHIQLMTGLHPFVYWGTEYLCDFIITLIYSFLVVGIFMVAAATLIKPIELQDVISITLIISLYLCWSSIPFTYFLSCISPNKITGYGFYVVLHVLLGLVPTLILTFDAFEKNHSNGVIFFRNILNIFPMYTITAALYRWFEADALGSECHTMPKSVKAICGTISKYDNVESRQRLYDFIIENDQDFAKCCDMVCNSMNRNQCFQSPPYFDWGKESFEEPLLIQFCIFFVLQGFLYWGLLILIDRGVIANILHNSVLKFIRTHSKNTVRSRPPDVQAEWDRCEEIIEQKTIPQDIALVCRDLTKSYATVMLVNDASIAITKGECIGVLGGGGSGKSTLVKLLCGETLATTGEVFIGDSSIHHHRVKFLSKIGYCPQNFCLFERFTPAQMLELMARLRGIPISEVNAHVDQWLTIFGLYEARLDQCKHLTYGMRRCVCAAMCLIGGSELILMDEPTSGIDPSCRQRFWTIMKLLTSNGRTVLFTSYNTEECSYLSTRMIVMCEGNIQCLGPPRELMQRFSRGFTIMLRLRHEVLSPMEIMSTTMGRVVSLKKTMKRKFKHLTLRDEQDNLLLYFLRDMRITWGELFRRMRSILDENYEIIEKYIISESTLDEIFILLTNKYRELDAPRKMEPKSAGSITQKQAEKKALKEANKGEQLDLRDKTT</sequence>
<feature type="transmembrane region" description="Helical" evidence="6">
    <location>
        <begin position="1384"/>
        <end position="1403"/>
    </location>
</feature>
<feature type="transmembrane region" description="Helical" evidence="6">
    <location>
        <begin position="1486"/>
        <end position="1508"/>
    </location>
</feature>
<feature type="compositionally biased region" description="Basic and acidic residues" evidence="5">
    <location>
        <begin position="1906"/>
        <end position="1928"/>
    </location>
</feature>
<comment type="subcellular location">
    <subcellularLocation>
        <location evidence="1">Membrane</location>
        <topology evidence="1">Multi-pass membrane protein</topology>
    </subcellularLocation>
</comment>
<feature type="compositionally biased region" description="Basic and acidic residues" evidence="5">
    <location>
        <begin position="37"/>
        <end position="46"/>
    </location>
</feature>
<feature type="region of interest" description="Disordered" evidence="5">
    <location>
        <begin position="1892"/>
        <end position="1928"/>
    </location>
</feature>
<evidence type="ECO:0000256" key="6">
    <source>
        <dbReference type="SAM" id="Phobius"/>
    </source>
</evidence>
<keyword evidence="3 6" id="KW-1133">Transmembrane helix</keyword>
<keyword evidence="4 6" id="KW-0472">Membrane</keyword>
<evidence type="ECO:0000313" key="8">
    <source>
        <dbReference type="EMBL" id="CAG7834142.1"/>
    </source>
</evidence>
<name>A0A8J2LPQ0_9HEXA</name>
<keyword evidence="2 6" id="KW-0812">Transmembrane</keyword>
<feature type="compositionally biased region" description="Basic and acidic residues" evidence="5">
    <location>
        <begin position="9"/>
        <end position="23"/>
    </location>
</feature>
<dbReference type="PANTHER" id="PTHR19229">
    <property type="entry name" value="ATP-BINDING CASSETTE TRANSPORTER SUBFAMILY A ABCA"/>
    <property type="match status" value="1"/>
</dbReference>
<feature type="transmembrane region" description="Helical" evidence="6">
    <location>
        <begin position="477"/>
        <end position="497"/>
    </location>
</feature>
<dbReference type="EMBL" id="CAJVCH010570129">
    <property type="protein sequence ID" value="CAG7834142.1"/>
    <property type="molecule type" value="Genomic_DNA"/>
</dbReference>
<comment type="caution">
    <text evidence="8">The sequence shown here is derived from an EMBL/GenBank/DDBJ whole genome shotgun (WGS) entry which is preliminary data.</text>
</comment>
<dbReference type="InterPro" id="IPR003593">
    <property type="entry name" value="AAA+_ATPase"/>
</dbReference>
<dbReference type="GO" id="GO:0016887">
    <property type="term" value="F:ATP hydrolysis activity"/>
    <property type="evidence" value="ECO:0007669"/>
    <property type="project" value="InterPro"/>
</dbReference>
<evidence type="ECO:0000259" key="7">
    <source>
        <dbReference type="PROSITE" id="PS50893"/>
    </source>
</evidence>
<feature type="transmembrane region" description="Helical" evidence="6">
    <location>
        <begin position="1278"/>
        <end position="1307"/>
    </location>
</feature>
<feature type="transmembrane region" description="Helical" evidence="6">
    <location>
        <begin position="104"/>
        <end position="125"/>
    </location>
</feature>
<dbReference type="PANTHER" id="PTHR19229:SF250">
    <property type="entry name" value="ABC TRANSPORTER DOMAIN-CONTAINING PROTEIN-RELATED"/>
    <property type="match status" value="1"/>
</dbReference>
<feature type="region of interest" description="Disordered" evidence="5">
    <location>
        <begin position="1"/>
        <end position="46"/>
    </location>
</feature>
<accession>A0A8J2LPQ0</accession>
<dbReference type="GO" id="GO:0005524">
    <property type="term" value="F:ATP binding"/>
    <property type="evidence" value="ECO:0007669"/>
    <property type="project" value="InterPro"/>
</dbReference>
<evidence type="ECO:0000313" key="9">
    <source>
        <dbReference type="Proteomes" id="UP000708208"/>
    </source>
</evidence>
<dbReference type="GO" id="GO:0140359">
    <property type="term" value="F:ABC-type transporter activity"/>
    <property type="evidence" value="ECO:0007669"/>
    <property type="project" value="InterPro"/>
</dbReference>
<dbReference type="InterPro" id="IPR013525">
    <property type="entry name" value="ABC2_TM"/>
</dbReference>
<dbReference type="CDD" id="cd03263">
    <property type="entry name" value="ABC_subfamily_A"/>
    <property type="match status" value="1"/>
</dbReference>
<protein>
    <recommendedName>
        <fullName evidence="7">ABC transporter domain-containing protein</fullName>
    </recommendedName>
</protein>
<feature type="transmembrane region" description="Helical" evidence="6">
    <location>
        <begin position="392"/>
        <end position="413"/>
    </location>
</feature>
<evidence type="ECO:0000256" key="5">
    <source>
        <dbReference type="SAM" id="MobiDB-lite"/>
    </source>
</evidence>
<proteinExistence type="predicted"/>
<dbReference type="InterPro" id="IPR026082">
    <property type="entry name" value="ABCA"/>
</dbReference>
<evidence type="ECO:0000256" key="4">
    <source>
        <dbReference type="ARBA" id="ARBA00023136"/>
    </source>
</evidence>
<dbReference type="InterPro" id="IPR003439">
    <property type="entry name" value="ABC_transporter-like_ATP-bd"/>
</dbReference>
<feature type="domain" description="ABC transporter" evidence="7">
    <location>
        <begin position="1562"/>
        <end position="1792"/>
    </location>
</feature>
<dbReference type="PROSITE" id="PS50893">
    <property type="entry name" value="ABC_TRANSPORTER_2"/>
    <property type="match status" value="2"/>
</dbReference>